<keyword evidence="1" id="KW-0732">Signal</keyword>
<feature type="chain" id="PRO_5047499123" evidence="1">
    <location>
        <begin position="22"/>
        <end position="266"/>
    </location>
</feature>
<dbReference type="InterPro" id="IPR011990">
    <property type="entry name" value="TPR-like_helical_dom_sf"/>
</dbReference>
<reference evidence="2 3" key="1">
    <citation type="submission" date="2024-09" db="EMBL/GenBank/DDBJ databases">
        <authorList>
            <person name="Sun Q."/>
            <person name="Mori K."/>
        </authorList>
    </citation>
    <scope>NUCLEOTIDE SEQUENCE [LARGE SCALE GENOMIC DNA]</scope>
    <source>
        <strain evidence="2 3">NCAIM B.02415</strain>
    </source>
</reference>
<dbReference type="RefSeq" id="WP_377020501.1">
    <property type="nucleotide sequence ID" value="NZ_JBHLTS010000004.1"/>
</dbReference>
<comment type="caution">
    <text evidence="2">The sequence shown here is derived from an EMBL/GenBank/DDBJ whole genome shotgun (WGS) entry which is preliminary data.</text>
</comment>
<organism evidence="2 3">
    <name type="scientific">Mucilaginibacter angelicae</name>
    <dbReference type="NCBI Taxonomy" id="869718"/>
    <lineage>
        <taxon>Bacteria</taxon>
        <taxon>Pseudomonadati</taxon>
        <taxon>Bacteroidota</taxon>
        <taxon>Sphingobacteriia</taxon>
        <taxon>Sphingobacteriales</taxon>
        <taxon>Sphingobacteriaceae</taxon>
        <taxon>Mucilaginibacter</taxon>
    </lineage>
</organism>
<feature type="signal peptide" evidence="1">
    <location>
        <begin position="1"/>
        <end position="21"/>
    </location>
</feature>
<dbReference type="SUPFAM" id="SSF48452">
    <property type="entry name" value="TPR-like"/>
    <property type="match status" value="1"/>
</dbReference>
<sequence>MKRLITLLFILTAVFKLSAHAGDLDSLKQKLQVTSDSLKGPIYTQIAAYYLTYDTVSTRRMRYYFQTEALNYTMLALHSYSNYNDTLGLRTSFNALAKVYRSQHKFSQAKWFILQSNTISRQRKDTLNIINSLIELAAIKSDIKDYKLSKKDLNDALALSLKTHDPKKESVVQIGYAELYRKMNDYDKAAEAIKRHEFLEDSLTHITIDSIAKVAAADSIKIKKQDSVIAKKKVYTSNSKRRPMLRSARHITSLSVSSPQLLFSSL</sequence>
<evidence type="ECO:0000313" key="2">
    <source>
        <dbReference type="EMBL" id="MFC0512623.1"/>
    </source>
</evidence>
<accession>A0ABV6KYS1</accession>
<evidence type="ECO:0000313" key="3">
    <source>
        <dbReference type="Proteomes" id="UP001589828"/>
    </source>
</evidence>
<dbReference type="Gene3D" id="1.25.40.10">
    <property type="entry name" value="Tetratricopeptide repeat domain"/>
    <property type="match status" value="1"/>
</dbReference>
<dbReference type="EMBL" id="JBHLTS010000004">
    <property type="protein sequence ID" value="MFC0512623.1"/>
    <property type="molecule type" value="Genomic_DNA"/>
</dbReference>
<evidence type="ECO:0000256" key="1">
    <source>
        <dbReference type="SAM" id="SignalP"/>
    </source>
</evidence>
<proteinExistence type="predicted"/>
<name>A0ABV6KYS1_9SPHI</name>
<gene>
    <name evidence="2" type="ORF">ACFFGT_00370</name>
</gene>
<dbReference type="Proteomes" id="UP001589828">
    <property type="component" value="Unassembled WGS sequence"/>
</dbReference>
<protein>
    <submittedName>
        <fullName evidence="2">Tetratricopeptide repeat protein</fullName>
    </submittedName>
</protein>
<keyword evidence="3" id="KW-1185">Reference proteome</keyword>